<evidence type="ECO:0000256" key="11">
    <source>
        <dbReference type="SAM" id="MobiDB-lite"/>
    </source>
</evidence>
<keyword evidence="10" id="KW-0131">Cell cycle</keyword>
<dbReference type="PANTHER" id="PTHR13108">
    <property type="entry name" value="CONDENSIN COMPLEX SUBUNIT 2"/>
    <property type="match status" value="1"/>
</dbReference>
<evidence type="ECO:0000256" key="10">
    <source>
        <dbReference type="ARBA" id="ARBA00023306"/>
    </source>
</evidence>
<comment type="subcellular location">
    <subcellularLocation>
        <location evidence="1">Chromosome</location>
    </subcellularLocation>
    <subcellularLocation>
        <location evidence="2">Cytoplasm</location>
    </subcellularLocation>
</comment>
<evidence type="ECO:0000256" key="6">
    <source>
        <dbReference type="ARBA" id="ARBA00022490"/>
    </source>
</evidence>
<keyword evidence="8" id="KW-0498">Mitosis</keyword>
<dbReference type="GO" id="GO:0000796">
    <property type="term" value="C:condensin complex"/>
    <property type="evidence" value="ECO:0007669"/>
    <property type="project" value="InterPro"/>
</dbReference>
<feature type="region of interest" description="Disordered" evidence="11">
    <location>
        <begin position="178"/>
        <end position="207"/>
    </location>
</feature>
<dbReference type="GeneID" id="109533956"/>
<feature type="region of interest" description="Disordered" evidence="11">
    <location>
        <begin position="546"/>
        <end position="580"/>
    </location>
</feature>
<name>A0AAR5P1K4_DENPD</name>
<organism evidence="12 13">
    <name type="scientific">Dendroctonus ponderosae</name>
    <name type="common">Mountain pine beetle</name>
    <dbReference type="NCBI Taxonomy" id="77166"/>
    <lineage>
        <taxon>Eukaryota</taxon>
        <taxon>Metazoa</taxon>
        <taxon>Ecdysozoa</taxon>
        <taxon>Arthropoda</taxon>
        <taxon>Hexapoda</taxon>
        <taxon>Insecta</taxon>
        <taxon>Pterygota</taxon>
        <taxon>Neoptera</taxon>
        <taxon>Endopterygota</taxon>
        <taxon>Coleoptera</taxon>
        <taxon>Polyphaga</taxon>
        <taxon>Cucujiformia</taxon>
        <taxon>Curculionidae</taxon>
        <taxon>Scolytinae</taxon>
        <taxon>Dendroctonus</taxon>
    </lineage>
</organism>
<sequence>MESSTPNTRRKPNRALLGDTPQFTPLKIKGRFAPTDPDILSESNDDLERAERRKSRALRKSIVSLPHSTEANANRQSGVTASESPALNDSVMRLSDADLKTQLNTFCKLSAENKISTKNAWHIRVIDVLKQIVSKDNTDVLKVAGTSLIVAAKVYGLRVDDLHAESLKLAASLGRNFANRDKDDDGNDEQTSQTAEEGQKKKSERRKKRILLHDNKKLTIEPDSSSFLGPLPKLESNFFSTKTESGLSATDNLSTNKCRMDPSGCRFLFGTTDKVSQWTAGSDKSVNLNKTIPITLKPIKTSMLCAQLKDFQTDNWNPNQEYDESYKIRTELEDVVQDENGFPIAEIDGSLHDVFNEPDNQDADGSVVEENAVGLIRQDLEYIVNFVPTESHLSSRADTSLFSFNDVIDTRFGKIEKMWAGPSHWKLKLLKPRTSAYSGKDENVQKVPLRKKSNKKCEPEYIDMWKIYQEELNRTEDVPENHKKFSCKKFSVSDQNKVNLPLQDRLCRDIIENIDYLMTVPTKRIVKKKPDAVECSVTGYNYDNPNDSNYCPQPNADDDNGADCLERSGRSSSPQAFTGDNLVEAPEMVEQIFTKYATKAKKMNMAKLKEFTWCILTGKEIFNPSAKVLPIHFSKMYSDLPKILPENMANELSCHLSFVALLHLCNEHNLELRKQNDISDFEILGP</sequence>
<dbReference type="InterPro" id="IPR022816">
    <property type="entry name" value="Condensin_barren_su2"/>
</dbReference>
<dbReference type="GO" id="GO:0005737">
    <property type="term" value="C:cytoplasm"/>
    <property type="evidence" value="ECO:0007669"/>
    <property type="project" value="UniProtKB-SubCell"/>
</dbReference>
<accession>A0AAR5P1K4</accession>
<dbReference type="CTD" id="35287"/>
<feature type="region of interest" description="Disordered" evidence="11">
    <location>
        <begin position="1"/>
        <end position="83"/>
    </location>
</feature>
<evidence type="ECO:0000313" key="12">
    <source>
        <dbReference type="EnsemblMetazoa" id="XP_019755039.1"/>
    </source>
</evidence>
<keyword evidence="7" id="KW-0132">Cell division</keyword>
<keyword evidence="5" id="KW-0158">Chromosome</keyword>
<dbReference type="Pfam" id="PF05786">
    <property type="entry name" value="Cnd2"/>
    <property type="match status" value="2"/>
</dbReference>
<dbReference type="EnsemblMetazoa" id="XM_019899479.1">
    <property type="protein sequence ID" value="XP_019755038.1"/>
    <property type="gene ID" value="LOC109533956"/>
</dbReference>
<feature type="compositionally biased region" description="Polar residues" evidence="11">
    <location>
        <begin position="66"/>
        <end position="83"/>
    </location>
</feature>
<evidence type="ECO:0000256" key="9">
    <source>
        <dbReference type="ARBA" id="ARBA00023067"/>
    </source>
</evidence>
<dbReference type="PANTHER" id="PTHR13108:SF9">
    <property type="entry name" value="CONDENSIN COMPLEX SUBUNIT 2"/>
    <property type="match status" value="1"/>
</dbReference>
<keyword evidence="9" id="KW-0226">DNA condensation</keyword>
<dbReference type="AlphaFoldDB" id="A0AAR5P1K4"/>
<dbReference type="GO" id="GO:0003682">
    <property type="term" value="F:chromatin binding"/>
    <property type="evidence" value="ECO:0007669"/>
    <property type="project" value="TreeGrafter"/>
</dbReference>
<dbReference type="KEGG" id="dpa:109533956"/>
<reference evidence="13" key="1">
    <citation type="journal article" date="2013" name="Genome Biol.">
        <title>Draft genome of the mountain pine beetle, Dendroctonus ponderosae Hopkins, a major forest pest.</title>
        <authorList>
            <person name="Keeling C.I."/>
            <person name="Yuen M.M."/>
            <person name="Liao N.Y."/>
            <person name="Docking T.R."/>
            <person name="Chan S.K."/>
            <person name="Taylor G.A."/>
            <person name="Palmquist D.L."/>
            <person name="Jackman S.D."/>
            <person name="Nguyen A."/>
            <person name="Li M."/>
            <person name="Henderson H."/>
            <person name="Janes J.K."/>
            <person name="Zhao Y."/>
            <person name="Pandoh P."/>
            <person name="Moore R."/>
            <person name="Sperling F.A."/>
            <person name="Huber D.P."/>
            <person name="Birol I."/>
            <person name="Jones S.J."/>
            <person name="Bohlmann J."/>
        </authorList>
    </citation>
    <scope>NUCLEOTIDE SEQUENCE</scope>
</reference>
<evidence type="ECO:0000256" key="8">
    <source>
        <dbReference type="ARBA" id="ARBA00022776"/>
    </source>
</evidence>
<dbReference type="Proteomes" id="UP000019118">
    <property type="component" value="Unassembled WGS sequence"/>
</dbReference>
<evidence type="ECO:0000256" key="1">
    <source>
        <dbReference type="ARBA" id="ARBA00004286"/>
    </source>
</evidence>
<keyword evidence="6" id="KW-0963">Cytoplasm</keyword>
<dbReference type="EnsemblMetazoa" id="XM_019899480.1">
    <property type="protein sequence ID" value="XP_019755039.1"/>
    <property type="gene ID" value="LOC109533956"/>
</dbReference>
<comment type="similarity">
    <text evidence="3">Belongs to the CND2 (condensin subunit 2) family.</text>
</comment>
<protein>
    <recommendedName>
        <fullName evidence="4">Condensin complex subunit 2</fullName>
    </recommendedName>
</protein>
<dbReference type="GO" id="GO:0051301">
    <property type="term" value="P:cell division"/>
    <property type="evidence" value="ECO:0007669"/>
    <property type="project" value="UniProtKB-KW"/>
</dbReference>
<keyword evidence="13" id="KW-1185">Reference proteome</keyword>
<evidence type="ECO:0000256" key="7">
    <source>
        <dbReference type="ARBA" id="ARBA00022618"/>
    </source>
</evidence>
<evidence type="ECO:0000313" key="13">
    <source>
        <dbReference type="Proteomes" id="UP000019118"/>
    </source>
</evidence>
<proteinExistence type="inferred from homology"/>
<reference evidence="12" key="2">
    <citation type="submission" date="2024-08" db="UniProtKB">
        <authorList>
            <consortium name="EnsemblMetazoa"/>
        </authorList>
    </citation>
    <scope>IDENTIFICATION</scope>
</reference>
<dbReference type="GO" id="GO:0007076">
    <property type="term" value="P:mitotic chromosome condensation"/>
    <property type="evidence" value="ECO:0007669"/>
    <property type="project" value="InterPro"/>
</dbReference>
<evidence type="ECO:0000256" key="3">
    <source>
        <dbReference type="ARBA" id="ARBA00009471"/>
    </source>
</evidence>
<evidence type="ECO:0000256" key="5">
    <source>
        <dbReference type="ARBA" id="ARBA00022454"/>
    </source>
</evidence>
<evidence type="ECO:0000256" key="2">
    <source>
        <dbReference type="ARBA" id="ARBA00004496"/>
    </source>
</evidence>
<evidence type="ECO:0000256" key="4">
    <source>
        <dbReference type="ARBA" id="ARBA00016065"/>
    </source>
</evidence>